<dbReference type="Gene3D" id="3.40.710.10">
    <property type="entry name" value="DD-peptidase/beta-lactamase superfamily"/>
    <property type="match status" value="1"/>
</dbReference>
<dbReference type="Proteomes" id="UP000646365">
    <property type="component" value="Unassembled WGS sequence"/>
</dbReference>
<gene>
    <name evidence="3" type="ORF">GCM10011611_67110</name>
</gene>
<dbReference type="SUPFAM" id="SSF56601">
    <property type="entry name" value="beta-lactamase/transpeptidase-like"/>
    <property type="match status" value="1"/>
</dbReference>
<dbReference type="EMBL" id="BMJQ01000038">
    <property type="protein sequence ID" value="GGF51243.1"/>
    <property type="molecule type" value="Genomic_DNA"/>
</dbReference>
<dbReference type="Pfam" id="PF00144">
    <property type="entry name" value="Beta-lactamase"/>
    <property type="match status" value="1"/>
</dbReference>
<evidence type="ECO:0000256" key="1">
    <source>
        <dbReference type="SAM" id="SignalP"/>
    </source>
</evidence>
<feature type="domain" description="Beta-lactamase-related" evidence="2">
    <location>
        <begin position="45"/>
        <end position="373"/>
    </location>
</feature>
<feature type="signal peptide" evidence="1">
    <location>
        <begin position="1"/>
        <end position="27"/>
    </location>
</feature>
<accession>A0A8J2Z211</accession>
<comment type="caution">
    <text evidence="3">The sequence shown here is derived from an EMBL/GenBank/DDBJ whole genome shotgun (WGS) entry which is preliminary data.</text>
</comment>
<evidence type="ECO:0000313" key="4">
    <source>
        <dbReference type="Proteomes" id="UP000646365"/>
    </source>
</evidence>
<sequence>MKRIALAPGLAFLGLAFLGFASWPASAQDPIVTDPKVLAAIQGLEQTLAGEVTKRGFPGMAVAVIHDQTPLWVHSYGLADVATGTPVTENTPFRVASISKLFTAVAIMQLRDAGLLDLDDPVQKHLATFRLAGDPHPTITIRELLLHLGGLPREPLSASWQERVMPTRDQLMADLDRQEAAIPPETLWKYSNLGYAILGQLVKAVSDERFEDYVIRHIAQPLGMTHTLVNPPPDSEKGIAVGYGYRQADGTRAPRPYMHMGGMYGAAGVISTAADLARLAALFLSDADSDVLSAASRREMLRVQAVWPDWSGGQGLGFQTRRVGSQSRIGHAGRGAGYAGRLDIDPATKLGVVVLINADENGPTRFVDEAFSALTGPVTAAEALGRAPQVADPAWSKYVGRYTNEGRDSEIVLVDGRLAWQDAGAGDPAKTRILLEPAGGNEFKFTAGALVGEKLTFDLDGAGKVVSMHAAGNTDLRR</sequence>
<dbReference type="InterPro" id="IPR001466">
    <property type="entry name" value="Beta-lactam-related"/>
</dbReference>
<evidence type="ECO:0000259" key="2">
    <source>
        <dbReference type="Pfam" id="PF00144"/>
    </source>
</evidence>
<dbReference type="AlphaFoldDB" id="A0A8J2Z211"/>
<reference evidence="3" key="1">
    <citation type="journal article" date="2014" name="Int. J. Syst. Evol. Microbiol.">
        <title>Complete genome sequence of Corynebacterium casei LMG S-19264T (=DSM 44701T), isolated from a smear-ripened cheese.</title>
        <authorList>
            <consortium name="US DOE Joint Genome Institute (JGI-PGF)"/>
            <person name="Walter F."/>
            <person name="Albersmeier A."/>
            <person name="Kalinowski J."/>
            <person name="Ruckert C."/>
        </authorList>
    </citation>
    <scope>NUCLEOTIDE SEQUENCE</scope>
    <source>
        <strain evidence="3">CGMCC 1.15725</strain>
    </source>
</reference>
<dbReference type="RefSeq" id="WP_189052581.1">
    <property type="nucleotide sequence ID" value="NZ_BMJQ01000038.1"/>
</dbReference>
<keyword evidence="1" id="KW-0732">Signal</keyword>
<dbReference type="InterPro" id="IPR012338">
    <property type="entry name" value="Beta-lactam/transpept-like"/>
</dbReference>
<name>A0A8J2Z211_9PROT</name>
<organism evidence="3 4">
    <name type="scientific">Aliidongia dinghuensis</name>
    <dbReference type="NCBI Taxonomy" id="1867774"/>
    <lineage>
        <taxon>Bacteria</taxon>
        <taxon>Pseudomonadati</taxon>
        <taxon>Pseudomonadota</taxon>
        <taxon>Alphaproteobacteria</taxon>
        <taxon>Rhodospirillales</taxon>
        <taxon>Dongiaceae</taxon>
        <taxon>Aliidongia</taxon>
    </lineage>
</organism>
<dbReference type="InterPro" id="IPR050491">
    <property type="entry name" value="AmpC-like"/>
</dbReference>
<reference evidence="3" key="2">
    <citation type="submission" date="2020-09" db="EMBL/GenBank/DDBJ databases">
        <authorList>
            <person name="Sun Q."/>
            <person name="Zhou Y."/>
        </authorList>
    </citation>
    <scope>NUCLEOTIDE SEQUENCE</scope>
    <source>
        <strain evidence="3">CGMCC 1.15725</strain>
    </source>
</reference>
<keyword evidence="4" id="KW-1185">Reference proteome</keyword>
<protein>
    <recommendedName>
        <fullName evidence="2">Beta-lactamase-related domain-containing protein</fullName>
    </recommendedName>
</protein>
<proteinExistence type="predicted"/>
<dbReference type="PANTHER" id="PTHR46825:SF9">
    <property type="entry name" value="BETA-LACTAMASE-RELATED DOMAIN-CONTAINING PROTEIN"/>
    <property type="match status" value="1"/>
</dbReference>
<dbReference type="PANTHER" id="PTHR46825">
    <property type="entry name" value="D-ALANYL-D-ALANINE-CARBOXYPEPTIDASE/ENDOPEPTIDASE AMPH"/>
    <property type="match status" value="1"/>
</dbReference>
<evidence type="ECO:0000313" key="3">
    <source>
        <dbReference type="EMBL" id="GGF51243.1"/>
    </source>
</evidence>
<feature type="chain" id="PRO_5035179722" description="Beta-lactamase-related domain-containing protein" evidence="1">
    <location>
        <begin position="28"/>
        <end position="478"/>
    </location>
</feature>